<dbReference type="Proteomes" id="UP001153332">
    <property type="component" value="Unassembled WGS sequence"/>
</dbReference>
<comment type="caution">
    <text evidence="1">The sequence shown here is derived from an EMBL/GenBank/DDBJ whole genome shotgun (WGS) entry which is preliminary data.</text>
</comment>
<gene>
    <name evidence="1" type="ORF">O1611_g7425</name>
</gene>
<organism evidence="1 2">
    <name type="scientific">Lasiodiplodia mahajangana</name>
    <dbReference type="NCBI Taxonomy" id="1108764"/>
    <lineage>
        <taxon>Eukaryota</taxon>
        <taxon>Fungi</taxon>
        <taxon>Dikarya</taxon>
        <taxon>Ascomycota</taxon>
        <taxon>Pezizomycotina</taxon>
        <taxon>Dothideomycetes</taxon>
        <taxon>Dothideomycetes incertae sedis</taxon>
        <taxon>Botryosphaeriales</taxon>
        <taxon>Botryosphaeriaceae</taxon>
        <taxon>Lasiodiplodia</taxon>
    </lineage>
</organism>
<dbReference type="EMBL" id="JAPUUL010001965">
    <property type="protein sequence ID" value="KAJ8126214.1"/>
    <property type="molecule type" value="Genomic_DNA"/>
</dbReference>
<reference evidence="1" key="1">
    <citation type="submission" date="2022-12" db="EMBL/GenBank/DDBJ databases">
        <title>Genome Sequence of Lasiodiplodia mahajangana.</title>
        <authorList>
            <person name="Buettner E."/>
        </authorList>
    </citation>
    <scope>NUCLEOTIDE SEQUENCE</scope>
    <source>
        <strain evidence="1">VT137</strain>
    </source>
</reference>
<evidence type="ECO:0000313" key="2">
    <source>
        <dbReference type="Proteomes" id="UP001153332"/>
    </source>
</evidence>
<name>A0ACC2JFG6_9PEZI</name>
<accession>A0ACC2JFG6</accession>
<protein>
    <submittedName>
        <fullName evidence="1">Uncharacterized protein</fullName>
    </submittedName>
</protein>
<proteinExistence type="predicted"/>
<keyword evidence="2" id="KW-1185">Reference proteome</keyword>
<evidence type="ECO:0000313" key="1">
    <source>
        <dbReference type="EMBL" id="KAJ8126214.1"/>
    </source>
</evidence>
<sequence>MIPRGPGSRIPYRRVPLINRPLDRPERPPELKNTFELTPKTCAEAKSILGKATRLPLELVDIVMDYAEYWVCQTASIDYSVTGSGHLAIHSGRDRENRFLLRTEPLGLTTWHPDDMERWQTAAPAQKLNQEYTHEELEPFSGNPPLNLLTHPVRKIVFDIVSRDQGWGGNIEDHHTYRGSWTWFDAGIDRFDKEPTPPVEATEESKSETSSGPKKGPTTSAIRPVWPFLSATSSGYDHQLQATDHKTIQHNRVAEHDWQHHHVEWSWLDDVDYESTAAQQLEANGRGCRSGDGSFVKDLKSGDMVTLWGHARFPGWVNNVQKVEIKVYWAL</sequence>